<keyword evidence="1" id="KW-0812">Transmembrane</keyword>
<evidence type="ECO:0000259" key="2">
    <source>
        <dbReference type="Pfam" id="PF07331"/>
    </source>
</evidence>
<accession>A0ABS0AVG0</accession>
<gene>
    <name evidence="3" type="ORF">Y5W_03417</name>
</gene>
<dbReference type="EMBL" id="ARXX01000076">
    <property type="protein sequence ID" value="MBF5058123.1"/>
    <property type="molecule type" value="Genomic_DNA"/>
</dbReference>
<dbReference type="Proteomes" id="UP000662703">
    <property type="component" value="Unassembled WGS sequence"/>
</dbReference>
<name>A0ABS0AVG0_9GAMM</name>
<feature type="transmembrane region" description="Helical" evidence="1">
    <location>
        <begin position="102"/>
        <end position="134"/>
    </location>
</feature>
<feature type="domain" description="DUF1468" evidence="2">
    <location>
        <begin position="23"/>
        <end position="172"/>
    </location>
</feature>
<dbReference type="Pfam" id="PF07331">
    <property type="entry name" value="TctB"/>
    <property type="match status" value="1"/>
</dbReference>
<sequence>MSKPTENAGRENNTQTSPVLDLAVGAFFAIICAAGWSSVLSGKRLMASLDAGLDPGAAFLPVLVLGLLSLGAALILIKGCFRLATGRTGGPSVERGDHPAAVALLLSMIALCAGVAVIGFLPATFVFSAAWTAWLSWRRTGRAARALISGLILGVLLCAFLYVTFVSVLKVPIG</sequence>
<comment type="caution">
    <text evidence="3">The sequence shown here is derived from an EMBL/GenBank/DDBJ whole genome shotgun (WGS) entry which is preliminary data.</text>
</comment>
<feature type="transmembrane region" description="Helical" evidence="1">
    <location>
        <begin position="20"/>
        <end position="39"/>
    </location>
</feature>
<evidence type="ECO:0000313" key="3">
    <source>
        <dbReference type="EMBL" id="MBF5058123.1"/>
    </source>
</evidence>
<keyword evidence="1" id="KW-1133">Transmembrane helix</keyword>
<dbReference type="InterPro" id="IPR009936">
    <property type="entry name" value="DUF1468"/>
</dbReference>
<keyword evidence="1" id="KW-0472">Membrane</keyword>
<feature type="transmembrane region" description="Helical" evidence="1">
    <location>
        <begin position="146"/>
        <end position="169"/>
    </location>
</feature>
<evidence type="ECO:0000256" key="1">
    <source>
        <dbReference type="SAM" id="Phobius"/>
    </source>
</evidence>
<protein>
    <recommendedName>
        <fullName evidence="2">DUF1468 domain-containing protein</fullName>
    </recommendedName>
</protein>
<dbReference type="RefSeq" id="WP_194866172.1">
    <property type="nucleotide sequence ID" value="NZ_ARXX01000076.1"/>
</dbReference>
<proteinExistence type="predicted"/>
<evidence type="ECO:0000313" key="4">
    <source>
        <dbReference type="Proteomes" id="UP000662703"/>
    </source>
</evidence>
<keyword evidence="4" id="KW-1185">Reference proteome</keyword>
<feature type="transmembrane region" description="Helical" evidence="1">
    <location>
        <begin position="59"/>
        <end position="81"/>
    </location>
</feature>
<organism evidence="3 4">
    <name type="scientific">Alloalcanivorax profundimaris</name>
    <dbReference type="NCBI Taxonomy" id="2735259"/>
    <lineage>
        <taxon>Bacteria</taxon>
        <taxon>Pseudomonadati</taxon>
        <taxon>Pseudomonadota</taxon>
        <taxon>Gammaproteobacteria</taxon>
        <taxon>Oceanospirillales</taxon>
        <taxon>Alcanivoracaceae</taxon>
        <taxon>Alloalcanivorax</taxon>
    </lineage>
</organism>
<reference evidence="3 4" key="1">
    <citation type="submission" date="2012-09" db="EMBL/GenBank/DDBJ databases">
        <title>Genome Sequence of alkane-degrading Bacterium Alcanivorax sp. 521-1.</title>
        <authorList>
            <person name="Lai Q."/>
            <person name="Shao Z."/>
        </authorList>
    </citation>
    <scope>NUCLEOTIDE SEQUENCE [LARGE SCALE GENOMIC DNA]</scope>
    <source>
        <strain evidence="3 4">521-1</strain>
    </source>
</reference>